<organism evidence="2">
    <name type="scientific">Thermorudis peleae</name>
    <dbReference type="NCBI Taxonomy" id="1382356"/>
    <lineage>
        <taxon>Bacteria</taxon>
        <taxon>Pseudomonadati</taxon>
        <taxon>Thermomicrobiota</taxon>
        <taxon>Thermomicrobia</taxon>
        <taxon>Thermomicrobia incertae sedis</taxon>
        <taxon>Thermorudis</taxon>
    </lineage>
</organism>
<dbReference type="EMBL" id="DSIY01000183">
    <property type="protein sequence ID" value="HEG91276.1"/>
    <property type="molecule type" value="Genomic_DNA"/>
</dbReference>
<dbReference type="InterPro" id="IPR016796">
    <property type="entry name" value="UCP021774"/>
</dbReference>
<name>A0A831TF96_9BACT</name>
<dbReference type="PIRSF" id="PIRSF021774">
    <property type="entry name" value="UCP021774"/>
    <property type="match status" value="1"/>
</dbReference>
<dbReference type="PANTHER" id="PTHR38342:SF1">
    <property type="entry name" value="SLR5037 PROTEIN"/>
    <property type="match status" value="1"/>
</dbReference>
<protein>
    <submittedName>
        <fullName evidence="2">DUF302 domain-containing protein</fullName>
    </submittedName>
</protein>
<dbReference type="AlphaFoldDB" id="A0A831TF96"/>
<proteinExistence type="predicted"/>
<dbReference type="InterPro" id="IPR005180">
    <property type="entry name" value="DUF302"/>
</dbReference>
<comment type="caution">
    <text evidence="2">The sequence shown here is derived from an EMBL/GenBank/DDBJ whole genome shotgun (WGS) entry which is preliminary data.</text>
</comment>
<evidence type="ECO:0000259" key="1">
    <source>
        <dbReference type="Pfam" id="PF03625"/>
    </source>
</evidence>
<dbReference type="Gene3D" id="3.30.310.70">
    <property type="entry name" value="TT1751-like domain"/>
    <property type="match status" value="1"/>
</dbReference>
<evidence type="ECO:0000313" key="2">
    <source>
        <dbReference type="EMBL" id="HEG91276.1"/>
    </source>
</evidence>
<dbReference type="InterPro" id="IPR035923">
    <property type="entry name" value="TT1751-like_sf"/>
</dbReference>
<dbReference type="CDD" id="cd14797">
    <property type="entry name" value="DUF302"/>
    <property type="match status" value="1"/>
</dbReference>
<accession>A0A831TF96</accession>
<dbReference type="Pfam" id="PF03625">
    <property type="entry name" value="DUF302"/>
    <property type="match status" value="1"/>
</dbReference>
<dbReference type="PANTHER" id="PTHR38342">
    <property type="entry name" value="SLR5037 PROTEIN"/>
    <property type="match status" value="1"/>
</dbReference>
<gene>
    <name evidence="2" type="ORF">ENP34_07530</name>
</gene>
<reference evidence="2" key="1">
    <citation type="journal article" date="2020" name="mSystems">
        <title>Genome- and Community-Level Interaction Insights into Carbon Utilization and Element Cycling Functions of Hydrothermarchaeota in Hydrothermal Sediment.</title>
        <authorList>
            <person name="Zhou Z."/>
            <person name="Liu Y."/>
            <person name="Xu W."/>
            <person name="Pan J."/>
            <person name="Luo Z.H."/>
            <person name="Li M."/>
        </authorList>
    </citation>
    <scope>NUCLEOTIDE SEQUENCE [LARGE SCALE GENOMIC DNA]</scope>
    <source>
        <strain evidence="2">SpSt-210</strain>
    </source>
</reference>
<dbReference type="SUPFAM" id="SSF103247">
    <property type="entry name" value="TT1751-like"/>
    <property type="match status" value="1"/>
</dbReference>
<sequence length="135" mass="14756">MVTYGFGTTLDLPFDRAVERVKEALKVEGFGVLTEIDVQRTLREKLGQEMERYLILGACNPQLAHQALDREREIGLLLPCNVVVRGVEGGTWVGIADPQALLSVTGNPALDELAAEAKARLQRALDSLARARTEA</sequence>
<feature type="domain" description="DUF302" evidence="1">
    <location>
        <begin position="36"/>
        <end position="98"/>
    </location>
</feature>